<feature type="region of interest" description="Disordered" evidence="1">
    <location>
        <begin position="56"/>
        <end position="79"/>
    </location>
</feature>
<organism evidence="2">
    <name type="scientific">Amphimedon queenslandica</name>
    <name type="common">Sponge</name>
    <dbReference type="NCBI Taxonomy" id="400682"/>
    <lineage>
        <taxon>Eukaryota</taxon>
        <taxon>Metazoa</taxon>
        <taxon>Porifera</taxon>
        <taxon>Demospongiae</taxon>
        <taxon>Heteroscleromorpha</taxon>
        <taxon>Haplosclerida</taxon>
        <taxon>Niphatidae</taxon>
        <taxon>Amphimedon</taxon>
    </lineage>
</organism>
<dbReference type="InParanoid" id="A0A1X7STU2"/>
<evidence type="ECO:0000256" key="1">
    <source>
        <dbReference type="SAM" id="MobiDB-lite"/>
    </source>
</evidence>
<protein>
    <submittedName>
        <fullName evidence="2">Uncharacterized protein</fullName>
    </submittedName>
</protein>
<dbReference type="EnsemblMetazoa" id="Aqu2.1.05425_001">
    <property type="protein sequence ID" value="Aqu2.1.05425_001"/>
    <property type="gene ID" value="Aqu2.1.05425"/>
</dbReference>
<dbReference type="AlphaFoldDB" id="A0A1X7STU2"/>
<name>A0A1X7STU2_AMPQE</name>
<reference evidence="2" key="1">
    <citation type="submission" date="2017-05" db="UniProtKB">
        <authorList>
            <consortium name="EnsemblMetazoa"/>
        </authorList>
    </citation>
    <scope>IDENTIFICATION</scope>
</reference>
<evidence type="ECO:0000313" key="2">
    <source>
        <dbReference type="EnsemblMetazoa" id="Aqu2.1.05425_001"/>
    </source>
</evidence>
<sequence>LSKQLQSRSINLSMATNLIVATKSLFSDMRSQSSWDNIYRYASQIADLHSIHIQPLSMPRPRKRPPRLEDCNHGVRLFS</sequence>
<proteinExistence type="predicted"/>
<accession>A0A1X7STU2</accession>